<comment type="caution">
    <text evidence="3">The sequence shown here is derived from an EMBL/GenBank/DDBJ whole genome shotgun (WGS) entry which is preliminary data.</text>
</comment>
<feature type="transmembrane region" description="Helical" evidence="2">
    <location>
        <begin position="12"/>
        <end position="36"/>
    </location>
</feature>
<organism evidence="3 4">
    <name type="scientific">Dyadobacter linearis</name>
    <dbReference type="NCBI Taxonomy" id="2823330"/>
    <lineage>
        <taxon>Bacteria</taxon>
        <taxon>Pseudomonadati</taxon>
        <taxon>Bacteroidota</taxon>
        <taxon>Cytophagia</taxon>
        <taxon>Cytophagales</taxon>
        <taxon>Spirosomataceae</taxon>
        <taxon>Dyadobacter</taxon>
    </lineage>
</organism>
<dbReference type="EMBL" id="CAJRAU010000001">
    <property type="protein sequence ID" value="CAG5067799.1"/>
    <property type="molecule type" value="Genomic_DNA"/>
</dbReference>
<evidence type="ECO:0000256" key="2">
    <source>
        <dbReference type="SAM" id="Phobius"/>
    </source>
</evidence>
<feature type="transmembrane region" description="Helical" evidence="2">
    <location>
        <begin position="214"/>
        <end position="247"/>
    </location>
</feature>
<evidence type="ECO:0000256" key="1">
    <source>
        <dbReference type="SAM" id="MobiDB-lite"/>
    </source>
</evidence>
<keyword evidence="4" id="KW-1185">Reference proteome</keyword>
<evidence type="ECO:0000313" key="4">
    <source>
        <dbReference type="Proteomes" id="UP000679725"/>
    </source>
</evidence>
<sequence>MDLRKYNIYFHTHTISGIFIAAILYVIFFAGSFAFFKDDISAWQKGTSIVARKPVQKFNPVIDSLADKHNLQGRNLDFYMQRQGQGAYVSMSASADTTITKPKPKPKKEEKRRGRGRRGGDDDSAYFLYSFTENKAAGEYANAYDMGEFLYRLHFLAQLNQVFPFNIGTPIGYLIAGIVSFLFLFALITGLLLHWDKIKSNFFVFRPLSKWKTVWTDMHTALGVIGFPFQLVFAVTGVVLIVNYVILSPFASLLYEGNSEKLYESLQYNRSMTAEYTYKPMKAGFDLDAFVSKWKKEWKGSEITRVSVRNYMDESMQVTLESKPNPQAAFAGSGLVQMEVVSGKILAKKSPTTDGNYIDTVKSLVFHLHFGDFGGKPLRIVFFILGLMGCVVIISGILIWFVARDKVSTDAYKRKFNFWASNVFLATCLSMLPVTAFTFIMLKTLPKVDQTAIYHTYFYSWLILSVYFIIRRDFPLMNRQTLLFSIVLCLGVPIANGISTGLWMWTTWGQGAFDIFFIDALFLALSVCCAFAYRRVRMEAKPFKVLKNEKREHTTFKTQSLKVNVNFKSYDN</sequence>
<gene>
    <name evidence="3" type="ORF">DYBT9623_00526</name>
</gene>
<feature type="region of interest" description="Disordered" evidence="1">
    <location>
        <begin position="89"/>
        <end position="121"/>
    </location>
</feature>
<reference evidence="3 4" key="1">
    <citation type="submission" date="2021-04" db="EMBL/GenBank/DDBJ databases">
        <authorList>
            <person name="Rodrigo-Torres L."/>
            <person name="Arahal R. D."/>
            <person name="Lucena T."/>
        </authorList>
    </citation>
    <scope>NUCLEOTIDE SEQUENCE [LARGE SCALE GENOMIC DNA]</scope>
    <source>
        <strain evidence="3 4">CECT 9623</strain>
    </source>
</reference>
<keyword evidence="2" id="KW-0472">Membrane</keyword>
<dbReference type="Proteomes" id="UP000679725">
    <property type="component" value="Unassembled WGS sequence"/>
</dbReference>
<dbReference type="Pfam" id="PF03929">
    <property type="entry name" value="PepSY_TM"/>
    <property type="match status" value="1"/>
</dbReference>
<feature type="compositionally biased region" description="Polar residues" evidence="1">
    <location>
        <begin position="91"/>
        <end position="100"/>
    </location>
</feature>
<dbReference type="InterPro" id="IPR005625">
    <property type="entry name" value="PepSY-ass_TM"/>
</dbReference>
<feature type="transmembrane region" description="Helical" evidence="2">
    <location>
        <begin position="482"/>
        <end position="505"/>
    </location>
</feature>
<proteinExistence type="predicted"/>
<dbReference type="PANTHER" id="PTHR34219">
    <property type="entry name" value="IRON-REGULATED INNER MEMBRANE PROTEIN-RELATED"/>
    <property type="match status" value="1"/>
</dbReference>
<dbReference type="PANTHER" id="PTHR34219:SF3">
    <property type="entry name" value="BLL7967 PROTEIN"/>
    <property type="match status" value="1"/>
</dbReference>
<name>A0ABM8UK57_9BACT</name>
<feature type="transmembrane region" description="Helical" evidence="2">
    <location>
        <begin position="171"/>
        <end position="193"/>
    </location>
</feature>
<feature type="transmembrane region" description="Helical" evidence="2">
    <location>
        <begin position="452"/>
        <end position="470"/>
    </location>
</feature>
<feature type="transmembrane region" description="Helical" evidence="2">
    <location>
        <begin position="511"/>
        <end position="533"/>
    </location>
</feature>
<feature type="transmembrane region" description="Helical" evidence="2">
    <location>
        <begin position="380"/>
        <end position="402"/>
    </location>
</feature>
<feature type="transmembrane region" description="Helical" evidence="2">
    <location>
        <begin position="423"/>
        <end position="440"/>
    </location>
</feature>
<evidence type="ECO:0000313" key="3">
    <source>
        <dbReference type="EMBL" id="CAG5067799.1"/>
    </source>
</evidence>
<protein>
    <recommendedName>
        <fullName evidence="5">PepSY-associated TM helix domain protein</fullName>
    </recommendedName>
</protein>
<keyword evidence="2" id="KW-0812">Transmembrane</keyword>
<keyword evidence="2" id="KW-1133">Transmembrane helix</keyword>
<dbReference type="RefSeq" id="WP_215231940.1">
    <property type="nucleotide sequence ID" value="NZ_CAJRAU010000001.1"/>
</dbReference>
<accession>A0ABM8UK57</accession>
<evidence type="ECO:0008006" key="5">
    <source>
        <dbReference type="Google" id="ProtNLM"/>
    </source>
</evidence>